<evidence type="ECO:0000313" key="2">
    <source>
        <dbReference type="EMBL" id="NCU19088.1"/>
    </source>
</evidence>
<keyword evidence="3" id="KW-1185">Reference proteome</keyword>
<sequence length="98" mass="11451">MQKCNNCNTPFNWRIIFKSFWWIYKPIECDTCGTEHKITLFGRSTIAAMSILPIWIFGYILSPTDNIFVLAGIGLLMGIIDFLLSPYIVRYKKMNKYT</sequence>
<keyword evidence="1" id="KW-0472">Membrane</keyword>
<evidence type="ECO:0008006" key="4">
    <source>
        <dbReference type="Google" id="ProtNLM"/>
    </source>
</evidence>
<keyword evidence="1" id="KW-1133">Transmembrane helix</keyword>
<feature type="transmembrane region" description="Helical" evidence="1">
    <location>
        <begin position="67"/>
        <end position="89"/>
    </location>
</feature>
<gene>
    <name evidence="2" type="ORF">GW534_15675</name>
</gene>
<reference evidence="2 3" key="1">
    <citation type="submission" date="2020-01" db="EMBL/GenBank/DDBJ databases">
        <title>A novel Bacillus sp. from Pasinler.</title>
        <authorList>
            <person name="Adiguzel A."/>
            <person name="Ay H."/>
            <person name="Baltaci M.O."/>
        </authorList>
    </citation>
    <scope>NUCLEOTIDE SEQUENCE [LARGE SCALE GENOMIC DNA]</scope>
    <source>
        <strain evidence="2 3">P1</strain>
    </source>
</reference>
<keyword evidence="1" id="KW-0812">Transmembrane</keyword>
<dbReference type="NCBIfam" id="TIGR04104">
    <property type="entry name" value="cxxc_20_cxxc"/>
    <property type="match status" value="1"/>
</dbReference>
<protein>
    <recommendedName>
        <fullName evidence="4">Cxxc_20_cxxc protein</fullName>
    </recommendedName>
</protein>
<organism evidence="2 3">
    <name type="scientific">Pallidibacillus pasinlerensis</name>
    <dbReference type="NCBI Taxonomy" id="2703818"/>
    <lineage>
        <taxon>Bacteria</taxon>
        <taxon>Bacillati</taxon>
        <taxon>Bacillota</taxon>
        <taxon>Bacilli</taxon>
        <taxon>Bacillales</taxon>
        <taxon>Bacillaceae</taxon>
        <taxon>Pallidibacillus</taxon>
    </lineage>
</organism>
<name>A0ABX0AD59_9BACI</name>
<dbReference type="Proteomes" id="UP000743899">
    <property type="component" value="Unassembled WGS sequence"/>
</dbReference>
<dbReference type="EMBL" id="JAACYS010000124">
    <property type="protein sequence ID" value="NCU19088.1"/>
    <property type="molecule type" value="Genomic_DNA"/>
</dbReference>
<evidence type="ECO:0000256" key="1">
    <source>
        <dbReference type="SAM" id="Phobius"/>
    </source>
</evidence>
<feature type="transmembrane region" description="Helical" evidence="1">
    <location>
        <begin position="40"/>
        <end position="61"/>
    </location>
</feature>
<evidence type="ECO:0000313" key="3">
    <source>
        <dbReference type="Proteomes" id="UP000743899"/>
    </source>
</evidence>
<comment type="caution">
    <text evidence="2">The sequence shown here is derived from an EMBL/GenBank/DDBJ whole genome shotgun (WGS) entry which is preliminary data.</text>
</comment>
<dbReference type="InterPro" id="IPR026369">
    <property type="entry name" value="CxxC_20_CxxC"/>
</dbReference>
<accession>A0ABX0AD59</accession>
<proteinExistence type="predicted"/>
<dbReference type="RefSeq" id="WP_161921907.1">
    <property type="nucleotide sequence ID" value="NZ_JAACYS010000124.1"/>
</dbReference>